<evidence type="ECO:0000256" key="1">
    <source>
        <dbReference type="ARBA" id="ARBA00009437"/>
    </source>
</evidence>
<name>A0A2C9D2J6_9HYPH</name>
<evidence type="ECO:0000256" key="3">
    <source>
        <dbReference type="ARBA" id="ARBA00023125"/>
    </source>
</evidence>
<protein>
    <submittedName>
        <fullName evidence="6">D-malate degradation protein R</fullName>
    </submittedName>
</protein>
<sequence length="301" mass="32486">MDQLAAMRAFVRVVEVGTFTRASETLAMPKATVTKLIQGLEAHLRTQLLNRTTRRVHVTPDGALYYERAVRLLADIDELDGSMTSSQALPRGRLRVEISGAMAADVLVPALHDFHGAYPDIHIDLGVSDRQVDILAENVDCAIRVGQLRDQSLIARRIASMAFVACAAPAYLDKFGVPGHPIDLEAGHLVIGYTRPPGGGQMPLAFLRDGTAISVTANSILSVDEGRTYVAAAIAGHGIVQAPVFMVRDAMAAGALRPILTDWTFDALPIYVVYPPNRHLGNKLRVFVDWAANLFANAGLS</sequence>
<dbReference type="Pfam" id="PF03466">
    <property type="entry name" value="LysR_substrate"/>
    <property type="match status" value="1"/>
</dbReference>
<dbReference type="EMBL" id="LT960614">
    <property type="protein sequence ID" value="SON54021.1"/>
    <property type="molecule type" value="Genomic_DNA"/>
</dbReference>
<proteinExistence type="inferred from homology"/>
<reference evidence="7" key="1">
    <citation type="submission" date="2017-09" db="EMBL/GenBank/DDBJ databases">
        <title>Genome sequence of Nannocystis excedens DSM 71.</title>
        <authorList>
            <person name="Blom J."/>
        </authorList>
    </citation>
    <scope>NUCLEOTIDE SEQUENCE [LARGE SCALE GENOMIC DNA]</scope>
    <source>
        <strain evidence="7">type strain: E19</strain>
    </source>
</reference>
<dbReference type="InterPro" id="IPR000847">
    <property type="entry name" value="LysR_HTH_N"/>
</dbReference>
<dbReference type="GO" id="GO:0043565">
    <property type="term" value="F:sequence-specific DNA binding"/>
    <property type="evidence" value="ECO:0007669"/>
    <property type="project" value="TreeGrafter"/>
</dbReference>
<keyword evidence="2" id="KW-0805">Transcription regulation</keyword>
<dbReference type="AlphaFoldDB" id="A0A2C9D2J6"/>
<dbReference type="Pfam" id="PF00126">
    <property type="entry name" value="HTH_1"/>
    <property type="match status" value="1"/>
</dbReference>
<dbReference type="InterPro" id="IPR005119">
    <property type="entry name" value="LysR_subst-bd"/>
</dbReference>
<dbReference type="GO" id="GO:0003700">
    <property type="term" value="F:DNA-binding transcription factor activity"/>
    <property type="evidence" value="ECO:0007669"/>
    <property type="project" value="InterPro"/>
</dbReference>
<dbReference type="InterPro" id="IPR036388">
    <property type="entry name" value="WH-like_DNA-bd_sf"/>
</dbReference>
<gene>
    <name evidence="6" type="primary">dmlR_3</name>
    <name evidence="6" type="ORF">HDIA_0480</name>
</gene>
<evidence type="ECO:0000313" key="7">
    <source>
        <dbReference type="Proteomes" id="UP000223606"/>
    </source>
</evidence>
<evidence type="ECO:0000256" key="2">
    <source>
        <dbReference type="ARBA" id="ARBA00023015"/>
    </source>
</evidence>
<dbReference type="CDD" id="cd08472">
    <property type="entry name" value="PBP2_CrgA_like_3"/>
    <property type="match status" value="1"/>
</dbReference>
<dbReference type="SUPFAM" id="SSF46785">
    <property type="entry name" value="Winged helix' DNA-binding domain"/>
    <property type="match status" value="1"/>
</dbReference>
<comment type="similarity">
    <text evidence="1">Belongs to the LysR transcriptional regulatory family.</text>
</comment>
<dbReference type="PROSITE" id="PS50931">
    <property type="entry name" value="HTH_LYSR"/>
    <property type="match status" value="1"/>
</dbReference>
<evidence type="ECO:0000313" key="6">
    <source>
        <dbReference type="EMBL" id="SON54021.1"/>
    </source>
</evidence>
<dbReference type="InterPro" id="IPR058163">
    <property type="entry name" value="LysR-type_TF_proteobact-type"/>
</dbReference>
<keyword evidence="4" id="KW-0804">Transcription</keyword>
<evidence type="ECO:0000259" key="5">
    <source>
        <dbReference type="PROSITE" id="PS50931"/>
    </source>
</evidence>
<organism evidence="6 7">
    <name type="scientific">Hartmannibacter diazotrophicus</name>
    <dbReference type="NCBI Taxonomy" id="1482074"/>
    <lineage>
        <taxon>Bacteria</taxon>
        <taxon>Pseudomonadati</taxon>
        <taxon>Pseudomonadota</taxon>
        <taxon>Alphaproteobacteria</taxon>
        <taxon>Hyphomicrobiales</taxon>
        <taxon>Pleomorphomonadaceae</taxon>
        <taxon>Hartmannibacter</taxon>
    </lineage>
</organism>
<dbReference type="OrthoDB" id="9786526at2"/>
<dbReference type="RefSeq" id="WP_099554014.1">
    <property type="nucleotide sequence ID" value="NZ_LT960614.1"/>
</dbReference>
<accession>A0A2C9D2J6</accession>
<dbReference type="PANTHER" id="PTHR30537">
    <property type="entry name" value="HTH-TYPE TRANSCRIPTIONAL REGULATOR"/>
    <property type="match status" value="1"/>
</dbReference>
<dbReference type="KEGG" id="hdi:HDIA_0480"/>
<dbReference type="InterPro" id="IPR036390">
    <property type="entry name" value="WH_DNA-bd_sf"/>
</dbReference>
<dbReference type="Proteomes" id="UP000223606">
    <property type="component" value="Chromosome 1"/>
</dbReference>
<keyword evidence="7" id="KW-1185">Reference proteome</keyword>
<dbReference type="SUPFAM" id="SSF53850">
    <property type="entry name" value="Periplasmic binding protein-like II"/>
    <property type="match status" value="1"/>
</dbReference>
<dbReference type="FunFam" id="1.10.10.10:FF:000001">
    <property type="entry name" value="LysR family transcriptional regulator"/>
    <property type="match status" value="1"/>
</dbReference>
<dbReference type="Gene3D" id="3.40.190.10">
    <property type="entry name" value="Periplasmic binding protein-like II"/>
    <property type="match status" value="2"/>
</dbReference>
<dbReference type="PANTHER" id="PTHR30537:SF17">
    <property type="entry name" value="LYSR-FAMILY REGULATORY PROTEIN"/>
    <property type="match status" value="1"/>
</dbReference>
<evidence type="ECO:0000256" key="4">
    <source>
        <dbReference type="ARBA" id="ARBA00023163"/>
    </source>
</evidence>
<dbReference type="GO" id="GO:0006351">
    <property type="term" value="P:DNA-templated transcription"/>
    <property type="evidence" value="ECO:0007669"/>
    <property type="project" value="TreeGrafter"/>
</dbReference>
<dbReference type="Gene3D" id="1.10.10.10">
    <property type="entry name" value="Winged helix-like DNA-binding domain superfamily/Winged helix DNA-binding domain"/>
    <property type="match status" value="1"/>
</dbReference>
<keyword evidence="3" id="KW-0238">DNA-binding</keyword>
<feature type="domain" description="HTH lysR-type" evidence="5">
    <location>
        <begin position="1"/>
        <end position="59"/>
    </location>
</feature>